<dbReference type="AlphaFoldDB" id="A0A392SRM0"/>
<evidence type="ECO:0000256" key="1">
    <source>
        <dbReference type="SAM" id="MobiDB-lite"/>
    </source>
</evidence>
<proteinExistence type="predicted"/>
<keyword evidence="3" id="KW-1185">Reference proteome</keyword>
<feature type="region of interest" description="Disordered" evidence="1">
    <location>
        <begin position="45"/>
        <end position="67"/>
    </location>
</feature>
<accession>A0A392SRM0</accession>
<name>A0A392SRM0_9FABA</name>
<protein>
    <submittedName>
        <fullName evidence="2">Uncharacterized protein</fullName>
    </submittedName>
</protein>
<organism evidence="2 3">
    <name type="scientific">Trifolium medium</name>
    <dbReference type="NCBI Taxonomy" id="97028"/>
    <lineage>
        <taxon>Eukaryota</taxon>
        <taxon>Viridiplantae</taxon>
        <taxon>Streptophyta</taxon>
        <taxon>Embryophyta</taxon>
        <taxon>Tracheophyta</taxon>
        <taxon>Spermatophyta</taxon>
        <taxon>Magnoliopsida</taxon>
        <taxon>eudicotyledons</taxon>
        <taxon>Gunneridae</taxon>
        <taxon>Pentapetalae</taxon>
        <taxon>rosids</taxon>
        <taxon>fabids</taxon>
        <taxon>Fabales</taxon>
        <taxon>Fabaceae</taxon>
        <taxon>Papilionoideae</taxon>
        <taxon>50 kb inversion clade</taxon>
        <taxon>NPAAA clade</taxon>
        <taxon>Hologalegina</taxon>
        <taxon>IRL clade</taxon>
        <taxon>Trifolieae</taxon>
        <taxon>Trifolium</taxon>
    </lineage>
</organism>
<sequence length="67" mass="8015">MNINKEFNKRYVKGQLKGRKKFSYLKEEALDFYGTKKLEMRRNDEGMKFGDGLGQEREKHGQEKKEV</sequence>
<comment type="caution">
    <text evidence="2">The sequence shown here is derived from an EMBL/GenBank/DDBJ whole genome shotgun (WGS) entry which is preliminary data.</text>
</comment>
<dbReference type="EMBL" id="LXQA010430329">
    <property type="protein sequence ID" value="MCI51339.1"/>
    <property type="molecule type" value="Genomic_DNA"/>
</dbReference>
<evidence type="ECO:0000313" key="3">
    <source>
        <dbReference type="Proteomes" id="UP000265520"/>
    </source>
</evidence>
<reference evidence="2 3" key="1">
    <citation type="journal article" date="2018" name="Front. Plant Sci.">
        <title>Red Clover (Trifolium pratense) and Zigzag Clover (T. medium) - A Picture of Genomic Similarities and Differences.</title>
        <authorList>
            <person name="Dluhosova J."/>
            <person name="Istvanek J."/>
            <person name="Nedelnik J."/>
            <person name="Repkova J."/>
        </authorList>
    </citation>
    <scope>NUCLEOTIDE SEQUENCE [LARGE SCALE GENOMIC DNA]</scope>
    <source>
        <strain evidence="3">cv. 10/8</strain>
        <tissue evidence="2">Leaf</tissue>
    </source>
</reference>
<dbReference type="Proteomes" id="UP000265520">
    <property type="component" value="Unassembled WGS sequence"/>
</dbReference>
<evidence type="ECO:0000313" key="2">
    <source>
        <dbReference type="EMBL" id="MCI51339.1"/>
    </source>
</evidence>